<name>A0A6B3QWS1_STRTE</name>
<dbReference type="EMBL" id="JAAIFS010000015">
    <property type="protein sequence ID" value="NEV92516.1"/>
    <property type="molecule type" value="Genomic_DNA"/>
</dbReference>
<evidence type="ECO:0000313" key="1">
    <source>
        <dbReference type="EMBL" id="NEV92516.1"/>
    </source>
</evidence>
<protein>
    <submittedName>
        <fullName evidence="1">Uncharacterized protein</fullName>
    </submittedName>
</protein>
<accession>A0A6B3QWS1</accession>
<organism evidence="1">
    <name type="scientific">Streptomyces tendae</name>
    <dbReference type="NCBI Taxonomy" id="1932"/>
    <lineage>
        <taxon>Bacteria</taxon>
        <taxon>Bacillati</taxon>
        <taxon>Actinomycetota</taxon>
        <taxon>Actinomycetes</taxon>
        <taxon>Kitasatosporales</taxon>
        <taxon>Streptomycetaceae</taxon>
        <taxon>Streptomyces</taxon>
    </lineage>
</organism>
<sequence length="396" mass="44496">MASSVAVTSIDEVPGLMERIRPDWQAKNLIERVRRILPVDPSSACQRLFNAAVRDLKDKVLIVGVGIAGEAARAGNPKLPPIQNTEDVEHYSTANLIKLAYRIGLLSRAEWRKMTRVYDIRKDLEHEDSEYEAAFEDVVYTFATCIDAVLSKDPITLIEVSEVKQIIEASGPITLDTRLLSDFEHAPDQRQQEILQILVSTALSGSEADVVRENAYLVLQELRELTRNGVRLAVAKILLDRLGRTPLDELTVRVAHAAGLLPYLHKGQRKDFFAKQLVKLTGIGHRWTNHEEHGPALRLFEEFGGLAEIPNDIKPGIVKWMVRCYIGEPGGYGAGINRRVFYSNSAAPIIEELFLNSRSDIQKVVEDLQSDEDIRRSCGDEHVNRRFQELLDIVSS</sequence>
<gene>
    <name evidence="1" type="ORF">GUR47_38455</name>
</gene>
<reference evidence="1" key="1">
    <citation type="journal article" date="2020" name="Microorganisms">
        <title>Isolation, Genomic and Metabolomic Characterization of Streptomyces tendae VITAKN with Quorum Sensing Inhibitory Activity from Southern India.</title>
        <authorList>
            <person name="Ishaque N.M."/>
            <person name="Burgsdorf I."/>
            <person name="Limlingan Malit J.J."/>
            <person name="Saha S."/>
            <person name="Teta R."/>
            <person name="Ewe D."/>
            <person name="Kannabiran K."/>
            <person name="Hrouzek P."/>
            <person name="Steindler L."/>
            <person name="Costantino V."/>
            <person name="Saurav K."/>
        </authorList>
    </citation>
    <scope>NUCLEOTIDE SEQUENCE</scope>
    <source>
        <strain evidence="1">VITAKN</strain>
    </source>
</reference>
<proteinExistence type="predicted"/>
<comment type="caution">
    <text evidence="1">The sequence shown here is derived from an EMBL/GenBank/DDBJ whole genome shotgun (WGS) entry which is preliminary data.</text>
</comment>
<dbReference type="AlphaFoldDB" id="A0A6B3QWS1"/>